<accession>A0A1H8HQL3</accession>
<reference evidence="4 5" key="1">
    <citation type="submission" date="2016-10" db="EMBL/GenBank/DDBJ databases">
        <authorList>
            <person name="de Groot N.N."/>
        </authorList>
    </citation>
    <scope>NUCLEOTIDE SEQUENCE [LARGE SCALE GENOMIC DNA]</scope>
    <source>
        <strain evidence="4 5">CGMCC 4.2026</strain>
    </source>
</reference>
<feature type="region of interest" description="Disordered" evidence="1">
    <location>
        <begin position="1"/>
        <end position="185"/>
    </location>
</feature>
<feature type="compositionally biased region" description="Low complexity" evidence="1">
    <location>
        <begin position="49"/>
        <end position="68"/>
    </location>
</feature>
<gene>
    <name evidence="4" type="ORF">SAMN05216267_10072</name>
</gene>
<feature type="compositionally biased region" description="Pro residues" evidence="1">
    <location>
        <begin position="126"/>
        <end position="144"/>
    </location>
</feature>
<dbReference type="STRING" id="310780.SAMN05216267_10072"/>
<proteinExistence type="predicted"/>
<dbReference type="OrthoDB" id="121140at2"/>
<feature type="compositionally biased region" description="Polar residues" evidence="1">
    <location>
        <begin position="1"/>
        <end position="14"/>
    </location>
</feature>
<evidence type="ECO:0000256" key="2">
    <source>
        <dbReference type="SAM" id="Phobius"/>
    </source>
</evidence>
<dbReference type="InterPro" id="IPR018476">
    <property type="entry name" value="GlyceroP-diester-Pdiesterase_M"/>
</dbReference>
<feature type="transmembrane region" description="Helical" evidence="2">
    <location>
        <begin position="399"/>
        <end position="429"/>
    </location>
</feature>
<dbReference type="RefSeq" id="WP_075016561.1">
    <property type="nucleotide sequence ID" value="NZ_FODD01000007.1"/>
</dbReference>
<feature type="compositionally biased region" description="Basic and acidic residues" evidence="1">
    <location>
        <begin position="69"/>
        <end position="96"/>
    </location>
</feature>
<evidence type="ECO:0000313" key="5">
    <source>
        <dbReference type="Proteomes" id="UP000181951"/>
    </source>
</evidence>
<feature type="domain" description="Glycerophosphoryl diester phosphodiesterase membrane" evidence="3">
    <location>
        <begin position="355"/>
        <end position="480"/>
    </location>
</feature>
<feature type="transmembrane region" description="Helical" evidence="2">
    <location>
        <begin position="449"/>
        <end position="479"/>
    </location>
</feature>
<dbReference type="Pfam" id="PF10110">
    <property type="entry name" value="GPDPase_memb"/>
    <property type="match status" value="1"/>
</dbReference>
<dbReference type="Proteomes" id="UP000181951">
    <property type="component" value="Unassembled WGS sequence"/>
</dbReference>
<name>A0A1H8HQL3_9ACTN</name>
<protein>
    <submittedName>
        <fullName evidence="4">Membrane domain of glycerophosphoryl diester phosphodiesterase</fullName>
    </submittedName>
</protein>
<dbReference type="AlphaFoldDB" id="A0A1H8HQL3"/>
<evidence type="ECO:0000259" key="3">
    <source>
        <dbReference type="Pfam" id="PF10110"/>
    </source>
</evidence>
<dbReference type="EMBL" id="FODD01000007">
    <property type="protein sequence ID" value="SEN58344.1"/>
    <property type="molecule type" value="Genomic_DNA"/>
</dbReference>
<keyword evidence="2" id="KW-0472">Membrane</keyword>
<feature type="compositionally biased region" description="Low complexity" evidence="1">
    <location>
        <begin position="31"/>
        <end position="42"/>
    </location>
</feature>
<sequence>MTTTPGATPGSSDSSEPDNGDGPTTPPPSTSPTAPAPAATAPRIPEPSAPADSAPAGDQPQDAGPHDATTTDEHTDAERSHDAGSADEHTDEHHAEGTSGPQGAASPPGWAHHQPPPAAGGWARWTPPPGSRPKNVQPPRPPHQGGPRWGPAAGGQPGGPANAGATGTHSGWQPHQGWGTRIPEAKPGVVPLRPLGAGEILGGAIATLRLHWPRVIGYTAVVGAVIEAASALLQHRFENTSRLNDLANNPHATASDIAHALGGSMLASGLTLLVTLFGSVIVAALIATVVSRAVLGRRITSAELRGDIRSRLPQLLGLALLMPLLLCLTVGLGALPGILIALLGADGTGAALGILGGTAGAVVMMWLFIQLSLTPAVLMLEKQSVTEAVKRSWKLVSGAWWRVLGVQLLAVLVVTIATSVVELPFILIGEAASGNDSSGLLDSSAPLTWTYLTYVAVGGTIASAFTLPITAGTTTLLYLDQRIRRESLDLELIRASRNG</sequence>
<feature type="transmembrane region" description="Helical" evidence="2">
    <location>
        <begin position="315"/>
        <end position="344"/>
    </location>
</feature>
<evidence type="ECO:0000256" key="1">
    <source>
        <dbReference type="SAM" id="MobiDB-lite"/>
    </source>
</evidence>
<dbReference type="PANTHER" id="PTHR33133:SF1">
    <property type="entry name" value="EXPRESSED PROTEIN-RELATED"/>
    <property type="match status" value="1"/>
</dbReference>
<feature type="transmembrane region" description="Helical" evidence="2">
    <location>
        <begin position="350"/>
        <end position="378"/>
    </location>
</feature>
<keyword evidence="2" id="KW-0812">Transmembrane</keyword>
<organism evidence="4 5">
    <name type="scientific">Actinacidiphila rubida</name>
    <dbReference type="NCBI Taxonomy" id="310780"/>
    <lineage>
        <taxon>Bacteria</taxon>
        <taxon>Bacillati</taxon>
        <taxon>Actinomycetota</taxon>
        <taxon>Actinomycetes</taxon>
        <taxon>Kitasatosporales</taxon>
        <taxon>Streptomycetaceae</taxon>
        <taxon>Actinacidiphila</taxon>
    </lineage>
</organism>
<dbReference type="PANTHER" id="PTHR33133">
    <property type="entry name" value="OS08G0107100 PROTEIN-RELATED"/>
    <property type="match status" value="1"/>
</dbReference>
<keyword evidence="5" id="KW-1185">Reference proteome</keyword>
<keyword evidence="2" id="KW-1133">Transmembrane helix</keyword>
<evidence type="ECO:0000313" key="4">
    <source>
        <dbReference type="EMBL" id="SEN58344.1"/>
    </source>
</evidence>
<feature type="transmembrane region" description="Helical" evidence="2">
    <location>
        <begin position="270"/>
        <end position="295"/>
    </location>
</feature>